<dbReference type="InterPro" id="IPR027417">
    <property type="entry name" value="P-loop_NTPase"/>
</dbReference>
<dbReference type="Pfam" id="PF00685">
    <property type="entry name" value="Sulfotransfer_1"/>
    <property type="match status" value="1"/>
</dbReference>
<sequence length="318" mass="36124">MDMAGTEALVMQCSESLKPLLEKLPSMSYGDVVKLYLWEGFWYTPLHLEAAKSIQENFIAKDDDILLASSLKTGTTWLKSLLVCIMGPQNLAESDDPLIKNHPAAYVQTLETQTFIVDQKPDLSALPSPRLFHTHMAYNVLPDSVKNSGCKIVYLVRNPKDTFVSMWHFFNTVKKAEPGLFEMVFQGFCHGVVPFGPFFDHALQFWNESLKQPQKILFLKYEDLKSNPIDQVKKLADFLGRPFENDEKAKEVLERCSLDRLKNLEVNKNGIDPWVKMQNSSFFRLGVVGDSKNILTPEMQAQLDQIAKMKLEGSGLEI</sequence>
<dbReference type="AlphaFoldDB" id="A0AAV3NM60"/>
<keyword evidence="2 3" id="KW-0808">Transferase</keyword>
<evidence type="ECO:0000259" key="4">
    <source>
        <dbReference type="Pfam" id="PF00685"/>
    </source>
</evidence>
<evidence type="ECO:0000256" key="1">
    <source>
        <dbReference type="ARBA" id="ARBA00005771"/>
    </source>
</evidence>
<comment type="similarity">
    <text evidence="1 3">Belongs to the sulfotransferase 1 family.</text>
</comment>
<proteinExistence type="inferred from homology"/>
<dbReference type="EC" id="2.8.2.-" evidence="3"/>
<dbReference type="PANTHER" id="PTHR11783">
    <property type="entry name" value="SULFOTRANSFERASE SULT"/>
    <property type="match status" value="1"/>
</dbReference>
<dbReference type="Gene3D" id="3.40.50.300">
    <property type="entry name" value="P-loop containing nucleotide triphosphate hydrolases"/>
    <property type="match status" value="1"/>
</dbReference>
<evidence type="ECO:0000256" key="2">
    <source>
        <dbReference type="ARBA" id="ARBA00022679"/>
    </source>
</evidence>
<feature type="domain" description="Sulfotransferase" evidence="4">
    <location>
        <begin position="62"/>
        <end position="315"/>
    </location>
</feature>
<dbReference type="Proteomes" id="UP001454036">
    <property type="component" value="Unassembled WGS sequence"/>
</dbReference>
<accession>A0AAV3NM60</accession>
<keyword evidence="6" id="KW-1185">Reference proteome</keyword>
<name>A0AAV3NM60_LITER</name>
<dbReference type="SUPFAM" id="SSF52540">
    <property type="entry name" value="P-loop containing nucleoside triphosphate hydrolases"/>
    <property type="match status" value="1"/>
</dbReference>
<evidence type="ECO:0000256" key="3">
    <source>
        <dbReference type="RuleBase" id="RU361155"/>
    </source>
</evidence>
<protein>
    <recommendedName>
        <fullName evidence="3">Sulfotransferase</fullName>
        <ecNumber evidence="3">2.8.2.-</ecNumber>
    </recommendedName>
</protein>
<comment type="caution">
    <text evidence="5">The sequence shown here is derived from an EMBL/GenBank/DDBJ whole genome shotgun (WGS) entry which is preliminary data.</text>
</comment>
<organism evidence="5 6">
    <name type="scientific">Lithospermum erythrorhizon</name>
    <name type="common">Purple gromwell</name>
    <name type="synonym">Lithospermum officinale var. erythrorhizon</name>
    <dbReference type="NCBI Taxonomy" id="34254"/>
    <lineage>
        <taxon>Eukaryota</taxon>
        <taxon>Viridiplantae</taxon>
        <taxon>Streptophyta</taxon>
        <taxon>Embryophyta</taxon>
        <taxon>Tracheophyta</taxon>
        <taxon>Spermatophyta</taxon>
        <taxon>Magnoliopsida</taxon>
        <taxon>eudicotyledons</taxon>
        <taxon>Gunneridae</taxon>
        <taxon>Pentapetalae</taxon>
        <taxon>asterids</taxon>
        <taxon>lamiids</taxon>
        <taxon>Boraginales</taxon>
        <taxon>Boraginaceae</taxon>
        <taxon>Boraginoideae</taxon>
        <taxon>Lithospermeae</taxon>
        <taxon>Lithospermum</taxon>
    </lineage>
</organism>
<dbReference type="GO" id="GO:0008146">
    <property type="term" value="F:sulfotransferase activity"/>
    <property type="evidence" value="ECO:0007669"/>
    <property type="project" value="InterPro"/>
</dbReference>
<dbReference type="EMBL" id="BAABME010014999">
    <property type="protein sequence ID" value="GAA0138792.1"/>
    <property type="molecule type" value="Genomic_DNA"/>
</dbReference>
<gene>
    <name evidence="5" type="ORF">LIER_34979</name>
</gene>
<evidence type="ECO:0000313" key="5">
    <source>
        <dbReference type="EMBL" id="GAA0138792.1"/>
    </source>
</evidence>
<reference evidence="5 6" key="1">
    <citation type="submission" date="2024-01" db="EMBL/GenBank/DDBJ databases">
        <title>The complete chloroplast genome sequence of Lithospermum erythrorhizon: insights into the phylogenetic relationship among Boraginaceae species and the maternal lineages of purple gromwells.</title>
        <authorList>
            <person name="Okada T."/>
            <person name="Watanabe K."/>
        </authorList>
    </citation>
    <scope>NUCLEOTIDE SEQUENCE [LARGE SCALE GENOMIC DNA]</scope>
</reference>
<evidence type="ECO:0000313" key="6">
    <source>
        <dbReference type="Proteomes" id="UP001454036"/>
    </source>
</evidence>
<dbReference type="InterPro" id="IPR000863">
    <property type="entry name" value="Sulfotransferase_dom"/>
</dbReference>